<proteinExistence type="predicted"/>
<accession>A0ABT7CS86</accession>
<organism evidence="1 2">
    <name type="scientific">Xanthocytophaga flava</name>
    <dbReference type="NCBI Taxonomy" id="3048013"/>
    <lineage>
        <taxon>Bacteria</taxon>
        <taxon>Pseudomonadati</taxon>
        <taxon>Bacteroidota</taxon>
        <taxon>Cytophagia</taxon>
        <taxon>Cytophagales</taxon>
        <taxon>Rhodocytophagaceae</taxon>
        <taxon>Xanthocytophaga</taxon>
    </lineage>
</organism>
<evidence type="ECO:0000313" key="2">
    <source>
        <dbReference type="Proteomes" id="UP001228581"/>
    </source>
</evidence>
<sequence>MKIKNLLVKVASGTITAKQLIEESTPIQWGLKIILAEKQEDTVFTVTNNKGESETFTNAQWLEKQHHYKPKIGEPNTIELIDGLDS</sequence>
<dbReference type="RefSeq" id="WP_314001460.1">
    <property type="nucleotide sequence ID" value="NZ_JASJOT010000023.1"/>
</dbReference>
<dbReference type="EMBL" id="JASJOT010000023">
    <property type="protein sequence ID" value="MDJ1496556.1"/>
    <property type="molecule type" value="Genomic_DNA"/>
</dbReference>
<gene>
    <name evidence="1" type="ORF">QNI19_26725</name>
</gene>
<evidence type="ECO:0008006" key="3">
    <source>
        <dbReference type="Google" id="ProtNLM"/>
    </source>
</evidence>
<dbReference type="Proteomes" id="UP001228581">
    <property type="component" value="Unassembled WGS sequence"/>
</dbReference>
<evidence type="ECO:0000313" key="1">
    <source>
        <dbReference type="EMBL" id="MDJ1496556.1"/>
    </source>
</evidence>
<protein>
    <recommendedName>
        <fullName evidence="3">Phage protein</fullName>
    </recommendedName>
</protein>
<name>A0ABT7CS86_9BACT</name>
<keyword evidence="2" id="KW-1185">Reference proteome</keyword>
<reference evidence="1 2" key="1">
    <citation type="submission" date="2023-05" db="EMBL/GenBank/DDBJ databases">
        <authorList>
            <person name="Zhang X."/>
        </authorList>
    </citation>
    <scope>NUCLEOTIDE SEQUENCE [LARGE SCALE GENOMIC DNA]</scope>
    <source>
        <strain evidence="1 2">DM2B3-1</strain>
    </source>
</reference>
<comment type="caution">
    <text evidence="1">The sequence shown here is derived from an EMBL/GenBank/DDBJ whole genome shotgun (WGS) entry which is preliminary data.</text>
</comment>